<dbReference type="PRINTS" id="PR00862">
    <property type="entry name" value="PROLIGOPTASE"/>
</dbReference>
<dbReference type="SUPFAM" id="SSF50993">
    <property type="entry name" value="Peptidase/esterase 'gauge' domain"/>
    <property type="match status" value="1"/>
</dbReference>
<dbReference type="GO" id="GO:0006508">
    <property type="term" value="P:proteolysis"/>
    <property type="evidence" value="ECO:0007669"/>
    <property type="project" value="UniProtKB-KW"/>
</dbReference>
<proteinExistence type="inferred from homology"/>
<evidence type="ECO:0000313" key="11">
    <source>
        <dbReference type="Proteomes" id="UP000682877"/>
    </source>
</evidence>
<dbReference type="AlphaFoldDB" id="A0A8S1ZNR9"/>
<dbReference type="GO" id="GO:0009507">
    <property type="term" value="C:chloroplast"/>
    <property type="evidence" value="ECO:0007669"/>
    <property type="project" value="TreeGrafter"/>
</dbReference>
<dbReference type="InterPro" id="IPR001375">
    <property type="entry name" value="Peptidase_S9_cat"/>
</dbReference>
<dbReference type="GO" id="GO:0004252">
    <property type="term" value="F:serine-type endopeptidase activity"/>
    <property type="evidence" value="ECO:0007669"/>
    <property type="project" value="UniProtKB-UniRule"/>
</dbReference>
<sequence>MAVTSLLRRYKPATISSVLSFSTQCFVGRTSSLSVPTEAPPVPKKIPFAISSHGITRQDPYRWMKNTDDTDFVDFLKRENSYAQAFMADTETLRRDLVSEMKTRIPEEIFTSPERWGQWLYRQYIPKGKEYPLLCRRLEKDKTNWLSGLFLGGEEEEVVLDWNQIAEQFGYVHVGVCRVSPDHNYLAYTVDPEGGERFILQIKDLRTGRLLPRLEVDGVVSLAWALDGVTLFYTVADENQRPHRVVVTNVESDGRDDAVVFTERDSSFCVDITTTKDGKFVYIVNADKPMAGLQRTRERVPGVQCFLEHHNGFFYILTNSPSNAISEWSGEGYYLTRCLVEEVEVSDWQTVFCPNDDVVIQDMDMFNDYLVLFLNKKGVPMLCSIDMPIKANTKHMDDLVPWYFPLPVDSCSVAPGSNHNFLSSVYRVVLSSPVIPDTIVDYDVSRRLFSIVQQEGGVLDNSDSSKPWYSADRSVENSGQLNDRTSEGEDGKLDSRVPKWEDLSDAYVCERQEVSSHDGVEVPLTILYSREAWKKSESPGMLIGYGAYGEVLDKSWCTNRLSMLDRGWVIAFADVRGGGSGDFSWHKSGTRSLKQNSIHDFIYSAKYLIEKGYVHRHHLAAIGYSAGAILPAAAMNMHPSLFQAAILKVPFVDVLNTLSDPNLPLTLLDHEEFGNPDIQTDFRSILSYSPYDKIRKDVCYPSMLVTTSFHDSRVGVWEGAKWVAKIRDSTCHDCSRAVILRTNMNGGHFGEGGRYAQCEETAFDYAFLLKVMGYHNDR</sequence>
<dbReference type="InterPro" id="IPR002470">
    <property type="entry name" value="Peptidase_S9A"/>
</dbReference>
<dbReference type="Gene3D" id="2.130.10.120">
    <property type="entry name" value="Prolyl oligopeptidase, N-terminal domain"/>
    <property type="match status" value="1"/>
</dbReference>
<keyword evidence="4 6" id="KW-0720">Serine protease</keyword>
<comment type="similarity">
    <text evidence="1 6">Belongs to the peptidase S9A family.</text>
</comment>
<evidence type="ECO:0000256" key="5">
    <source>
        <dbReference type="ARBA" id="ARBA00045448"/>
    </source>
</evidence>
<feature type="domain" description="Peptidase S9 prolyl oligopeptidase catalytic" evidence="8">
    <location>
        <begin position="560"/>
        <end position="773"/>
    </location>
</feature>
<protein>
    <recommendedName>
        <fullName evidence="6">Prolyl endopeptidase</fullName>
        <ecNumber evidence="6">3.4.21.-</ecNumber>
    </recommendedName>
</protein>
<feature type="domain" description="Peptidase S9A N-terminal" evidence="9">
    <location>
        <begin position="41"/>
        <end position="450"/>
    </location>
</feature>
<name>A0A8S1ZNR9_ARAAE</name>
<keyword evidence="11" id="KW-1185">Reference proteome</keyword>
<accession>A0A8S1ZNR9</accession>
<dbReference type="Pfam" id="PF02897">
    <property type="entry name" value="Peptidase_S9_N"/>
    <property type="match status" value="1"/>
</dbReference>
<dbReference type="InterPro" id="IPR051543">
    <property type="entry name" value="Serine_Peptidase_S9A"/>
</dbReference>
<dbReference type="EC" id="3.4.21.-" evidence="6"/>
<keyword evidence="3 6" id="KW-0378">Hydrolase</keyword>
<evidence type="ECO:0000256" key="1">
    <source>
        <dbReference type="ARBA" id="ARBA00005228"/>
    </source>
</evidence>
<dbReference type="Gene3D" id="3.40.50.1820">
    <property type="entry name" value="alpha/beta hydrolase"/>
    <property type="match status" value="1"/>
</dbReference>
<evidence type="ECO:0000256" key="4">
    <source>
        <dbReference type="ARBA" id="ARBA00022825"/>
    </source>
</evidence>
<dbReference type="Pfam" id="PF00326">
    <property type="entry name" value="Peptidase_S9"/>
    <property type="match status" value="1"/>
</dbReference>
<evidence type="ECO:0000256" key="7">
    <source>
        <dbReference type="SAM" id="MobiDB-lite"/>
    </source>
</evidence>
<dbReference type="InterPro" id="IPR023302">
    <property type="entry name" value="Pept_S9A_N"/>
</dbReference>
<dbReference type="SUPFAM" id="SSF53474">
    <property type="entry name" value="alpha/beta-Hydrolases"/>
    <property type="match status" value="1"/>
</dbReference>
<keyword evidence="2 6" id="KW-0645">Protease</keyword>
<dbReference type="EMBL" id="LR999452">
    <property type="protein sequence ID" value="CAE5963501.1"/>
    <property type="molecule type" value="Genomic_DNA"/>
</dbReference>
<dbReference type="FunFam" id="3.40.50.1820:FF:000365">
    <property type="entry name" value="Prolyl oligopeptidase family protein"/>
    <property type="match status" value="1"/>
</dbReference>
<organism evidence="10 11">
    <name type="scientific">Arabidopsis arenosa</name>
    <name type="common">Sand rock-cress</name>
    <name type="synonym">Cardaminopsis arenosa</name>
    <dbReference type="NCBI Taxonomy" id="38785"/>
    <lineage>
        <taxon>Eukaryota</taxon>
        <taxon>Viridiplantae</taxon>
        <taxon>Streptophyta</taxon>
        <taxon>Embryophyta</taxon>
        <taxon>Tracheophyta</taxon>
        <taxon>Spermatophyta</taxon>
        <taxon>Magnoliopsida</taxon>
        <taxon>eudicotyledons</taxon>
        <taxon>Gunneridae</taxon>
        <taxon>Pentapetalae</taxon>
        <taxon>rosids</taxon>
        <taxon>malvids</taxon>
        <taxon>Brassicales</taxon>
        <taxon>Brassicaceae</taxon>
        <taxon>Camelineae</taxon>
        <taxon>Arabidopsis</taxon>
    </lineage>
</organism>
<evidence type="ECO:0000259" key="8">
    <source>
        <dbReference type="Pfam" id="PF00326"/>
    </source>
</evidence>
<gene>
    <name evidence="10" type="ORF">AARE701A_LOCUS4958</name>
</gene>
<evidence type="ECO:0000256" key="3">
    <source>
        <dbReference type="ARBA" id="ARBA00022801"/>
    </source>
</evidence>
<reference evidence="10" key="1">
    <citation type="submission" date="2021-01" db="EMBL/GenBank/DDBJ databases">
        <authorList>
            <person name="Bezrukov I."/>
        </authorList>
    </citation>
    <scope>NUCLEOTIDE SEQUENCE</scope>
</reference>
<evidence type="ECO:0000259" key="9">
    <source>
        <dbReference type="Pfam" id="PF02897"/>
    </source>
</evidence>
<evidence type="ECO:0000313" key="10">
    <source>
        <dbReference type="EMBL" id="CAE5963501.1"/>
    </source>
</evidence>
<comment type="function">
    <text evidence="5">Serine peptidase whose precise substrate specificity remains unclear. Does not cleave peptides after a arginine or lysine residue. Regulates trans-Golgi network morphology and sorting by regulating the membrane binding of the AP-1 complex. May play a role in the regulation of synaptic vesicle exocytosis.</text>
</comment>
<feature type="region of interest" description="Disordered" evidence="7">
    <location>
        <begin position="458"/>
        <end position="495"/>
    </location>
</feature>
<evidence type="ECO:0000256" key="6">
    <source>
        <dbReference type="RuleBase" id="RU368024"/>
    </source>
</evidence>
<dbReference type="Proteomes" id="UP000682877">
    <property type="component" value="Chromosome 2"/>
</dbReference>
<dbReference type="PANTHER" id="PTHR11757:SF12">
    <property type="entry name" value="PROLYL ENDOPEPTIDASE"/>
    <property type="match status" value="1"/>
</dbReference>
<feature type="compositionally biased region" description="Basic and acidic residues" evidence="7">
    <location>
        <begin position="484"/>
        <end position="495"/>
    </location>
</feature>
<evidence type="ECO:0000256" key="2">
    <source>
        <dbReference type="ARBA" id="ARBA00022670"/>
    </source>
</evidence>
<dbReference type="InterPro" id="IPR029058">
    <property type="entry name" value="AB_hydrolase_fold"/>
</dbReference>
<dbReference type="PANTHER" id="PTHR11757">
    <property type="entry name" value="PROTEASE FAMILY S9A OLIGOPEPTIDASE"/>
    <property type="match status" value="1"/>
</dbReference>